<dbReference type="Pfam" id="PF13193">
    <property type="entry name" value="AMP-binding_C"/>
    <property type="match status" value="1"/>
</dbReference>
<dbReference type="InterPro" id="IPR050237">
    <property type="entry name" value="ATP-dep_AMP-bd_enzyme"/>
</dbReference>
<dbReference type="PANTHER" id="PTHR43767">
    <property type="entry name" value="LONG-CHAIN-FATTY-ACID--COA LIGASE"/>
    <property type="match status" value="1"/>
</dbReference>
<dbReference type="PANTHER" id="PTHR43767:SF10">
    <property type="entry name" value="SURFACTIN SYNTHASE SUBUNIT 1"/>
    <property type="match status" value="1"/>
</dbReference>
<evidence type="ECO:0000259" key="3">
    <source>
        <dbReference type="Pfam" id="PF13193"/>
    </source>
</evidence>
<protein>
    <submittedName>
        <fullName evidence="4">Long-chain fatty acid--CoA ligase</fullName>
    </submittedName>
</protein>
<dbReference type="PROSITE" id="PS00455">
    <property type="entry name" value="AMP_BINDING"/>
    <property type="match status" value="1"/>
</dbReference>
<dbReference type="Gene3D" id="3.40.50.12780">
    <property type="entry name" value="N-terminal domain of ligase-like"/>
    <property type="match status" value="1"/>
</dbReference>
<dbReference type="InterPro" id="IPR020845">
    <property type="entry name" value="AMP-binding_CS"/>
</dbReference>
<feature type="compositionally biased region" description="Basic and acidic residues" evidence="1">
    <location>
        <begin position="518"/>
        <end position="528"/>
    </location>
</feature>
<dbReference type="Gene3D" id="3.30.300.30">
    <property type="match status" value="1"/>
</dbReference>
<accession>A0ABY2PCZ1</accession>
<comment type="caution">
    <text evidence="4">The sequence shown here is derived from an EMBL/GenBank/DDBJ whole genome shotgun (WGS) entry which is preliminary data.</text>
</comment>
<dbReference type="SUPFAM" id="SSF56801">
    <property type="entry name" value="Acetyl-CoA synthetase-like"/>
    <property type="match status" value="1"/>
</dbReference>
<reference evidence="4 5" key="1">
    <citation type="submission" date="2019-04" db="EMBL/GenBank/DDBJ databases">
        <title>Streptomyces rhizosphaericola sp. nov., an actinobacterium isolated from the wheat rhizosphere.</title>
        <authorList>
            <person name="Vargas Hoyos H.A."/>
            <person name="Santos S.N."/>
            <person name="Genuario D.B."/>
            <person name="Melo I.S."/>
            <person name="Da Silva L.J."/>
            <person name="Da Silva F.S.P."/>
            <person name="Zucchi T.D."/>
        </authorList>
    </citation>
    <scope>NUCLEOTIDE SEQUENCE [LARGE SCALE GENOMIC DNA]</scope>
    <source>
        <strain evidence="4 5">1AS2c</strain>
    </source>
</reference>
<dbReference type="Proteomes" id="UP000306274">
    <property type="component" value="Unassembled WGS sequence"/>
</dbReference>
<evidence type="ECO:0000259" key="2">
    <source>
        <dbReference type="Pfam" id="PF00501"/>
    </source>
</evidence>
<feature type="region of interest" description="Disordered" evidence="1">
    <location>
        <begin position="507"/>
        <end position="540"/>
    </location>
</feature>
<dbReference type="InterPro" id="IPR025110">
    <property type="entry name" value="AMP-bd_C"/>
</dbReference>
<organism evidence="4 5">
    <name type="scientific">Streptomyces rhizosphaericola</name>
    <dbReference type="NCBI Taxonomy" id="2564098"/>
    <lineage>
        <taxon>Bacteria</taxon>
        <taxon>Bacillati</taxon>
        <taxon>Actinomycetota</taxon>
        <taxon>Actinomycetes</taxon>
        <taxon>Kitasatosporales</taxon>
        <taxon>Streptomycetaceae</taxon>
        <taxon>Streptomyces</taxon>
    </lineage>
</organism>
<keyword evidence="4" id="KW-0436">Ligase</keyword>
<feature type="domain" description="AMP-dependent synthetase/ligase" evidence="2">
    <location>
        <begin position="13"/>
        <end position="369"/>
    </location>
</feature>
<sequence>MSGTDVLHTLLDEAAAAVPGDRVALTSASGSLTYGELAAATVTAAHRLRREGVRRGDRVVISTPDPLAAAVAVHAVSRTGALFSVLHEQVRGRPLEHVLTDCEPAVMVTDDPEAAATAAAHGVRALAPQSLNEPAQDLGESGDGPLPGDGPLRADGPLPVDGACLIYTSGTTSLPKAVVCTHQQMLFAARAIHSSLGYRADDVVHSPLPLSFDYGLYQVFLTFLARARLHLGSVAEAGPPLLRSLERSGATVLASVPSVTDRLAWLVRRARRPPRLRLLTNTGAALDPGTVAALREAIPTLRVQLMYGLTECKRTTIMPPDGDLERPGSSGRALPGTEVVAVDEDGTRLPPGEVGQFVVRGPHVMAGYWRRPELTAERFPRADGLFPELRTGDYGWLDEDGYLYFSGRRDDLYKERGFRVSATEVEAAARRVAEVAEAAVLTPGPRTGGRAVLVAVTPLDPADVLDRMRGFIEEYKIPRRCVPAAALPTNGNGKVDRRALADLVDAGAGAGAGAGGRDGTRARTRTEAGADDSVTTDRKG</sequence>
<evidence type="ECO:0000313" key="4">
    <source>
        <dbReference type="EMBL" id="TGZ08787.1"/>
    </source>
</evidence>
<evidence type="ECO:0000313" key="5">
    <source>
        <dbReference type="Proteomes" id="UP000306274"/>
    </source>
</evidence>
<evidence type="ECO:0000256" key="1">
    <source>
        <dbReference type="SAM" id="MobiDB-lite"/>
    </source>
</evidence>
<feature type="compositionally biased region" description="Gly residues" evidence="1">
    <location>
        <begin position="508"/>
        <end position="517"/>
    </location>
</feature>
<dbReference type="Pfam" id="PF00501">
    <property type="entry name" value="AMP-binding"/>
    <property type="match status" value="1"/>
</dbReference>
<feature type="region of interest" description="Disordered" evidence="1">
    <location>
        <begin position="133"/>
        <end position="153"/>
    </location>
</feature>
<dbReference type="InterPro" id="IPR045851">
    <property type="entry name" value="AMP-bd_C_sf"/>
</dbReference>
<keyword evidence="5" id="KW-1185">Reference proteome</keyword>
<gene>
    <name evidence="4" type="ORF">E5Z02_18670</name>
</gene>
<name>A0ABY2PCZ1_9ACTN</name>
<proteinExistence type="predicted"/>
<dbReference type="EMBL" id="SRZK01000178">
    <property type="protein sequence ID" value="TGZ08787.1"/>
    <property type="molecule type" value="Genomic_DNA"/>
</dbReference>
<feature type="domain" description="AMP-binding enzyme C-terminal" evidence="3">
    <location>
        <begin position="424"/>
        <end position="494"/>
    </location>
</feature>
<dbReference type="InterPro" id="IPR000873">
    <property type="entry name" value="AMP-dep_synth/lig_dom"/>
</dbReference>
<dbReference type="InterPro" id="IPR042099">
    <property type="entry name" value="ANL_N_sf"/>
</dbReference>
<dbReference type="GO" id="GO:0016874">
    <property type="term" value="F:ligase activity"/>
    <property type="evidence" value="ECO:0007669"/>
    <property type="project" value="UniProtKB-KW"/>
</dbReference>
<dbReference type="RefSeq" id="WP_136016658.1">
    <property type="nucleotide sequence ID" value="NZ_SRZK01000178.1"/>
</dbReference>